<evidence type="ECO:0000313" key="2">
    <source>
        <dbReference type="Proteomes" id="UP000663879"/>
    </source>
</evidence>
<comment type="caution">
    <text evidence="1">The sequence shown here is derived from an EMBL/GenBank/DDBJ whole genome shotgun (WGS) entry which is preliminary data.</text>
</comment>
<proteinExistence type="predicted"/>
<sequence>MSLSKNKNKNELNSLEIIKKIIEVKIENNHGLINRDKNDKSILNDLKILKDYRIGKLRGYDVQKWKIQPDNINYLSSLLKNEMLKLGFIYGFIDLMFISHSDIDLRIDLDEWVLKKLSENLDNENPIYLFYKESIKLCLDLILNWVGIRLQFYNFKNNFRFLYKCFPYLNKIFDFLKSSINQILNEFEFGYFLSAFYEIFTINFESFEIVKNHLEDLSDKIIRICDFFTVFRCVQNVLHQKNISNAYFCLGELLRITNLNNFLNLNFQKQAYILETFAKISSSLVGDSLKNIFDSMIFDFIIQIPSDLLKFLSEHLDKDNLSTVLDILNKMNSLINRKTSLSLENRLEIKKKEFKSLIEALNREEIGENFQLISKKMIEFIDLNREMIEIQIYDDLLLCCCIKLHNSVFEIELSWKNKSRNQICYEVFECLVELIYKATKKKLDLNIRNLEKCFNFLFAIYQLKKEGFFKKTNDDRIFVLPIINRILSSVGLIRGISVFLRMLEHRYLIKRTLDFENKKDYLEKIKNYLKSVHLISDYVVLSDRDASLYKRDNRIFEFQISVSIDFIQKILRMHLDEIFYFIRNNRSFLKEYHSDIFEIFIPRAIKFNNSLRLNKSLKKQADLCDIHARISKIFYFIKEKYPHKIKYDF</sequence>
<reference evidence="1" key="1">
    <citation type="submission" date="2021-02" db="EMBL/GenBank/DDBJ databases">
        <authorList>
            <person name="Nowell W R."/>
        </authorList>
    </citation>
    <scope>NUCLEOTIDE SEQUENCE</scope>
    <source>
        <strain evidence="1">Ploen Becks lab</strain>
    </source>
</reference>
<organism evidence="1 2">
    <name type="scientific">Brachionus calyciflorus</name>
    <dbReference type="NCBI Taxonomy" id="104777"/>
    <lineage>
        <taxon>Eukaryota</taxon>
        <taxon>Metazoa</taxon>
        <taxon>Spiralia</taxon>
        <taxon>Gnathifera</taxon>
        <taxon>Rotifera</taxon>
        <taxon>Eurotatoria</taxon>
        <taxon>Monogononta</taxon>
        <taxon>Pseudotrocha</taxon>
        <taxon>Ploima</taxon>
        <taxon>Brachionidae</taxon>
        <taxon>Brachionus</taxon>
    </lineage>
</organism>
<evidence type="ECO:0000313" key="1">
    <source>
        <dbReference type="EMBL" id="CAF0705110.1"/>
    </source>
</evidence>
<dbReference type="EMBL" id="CAJNOC010000010">
    <property type="protein sequence ID" value="CAF0705110.1"/>
    <property type="molecule type" value="Genomic_DNA"/>
</dbReference>
<accession>A0A813MA80</accession>
<gene>
    <name evidence="1" type="ORF">OXX778_LOCUS221</name>
</gene>
<dbReference type="Proteomes" id="UP000663879">
    <property type="component" value="Unassembled WGS sequence"/>
</dbReference>
<keyword evidence="2" id="KW-1185">Reference proteome</keyword>
<dbReference type="AlphaFoldDB" id="A0A813MA80"/>
<name>A0A813MA80_9BILA</name>
<protein>
    <submittedName>
        <fullName evidence="1">Uncharacterized protein</fullName>
    </submittedName>
</protein>